<evidence type="ECO:0000313" key="1">
    <source>
        <dbReference type="EMBL" id="TWF80141.1"/>
    </source>
</evidence>
<dbReference type="Pfam" id="PF07040">
    <property type="entry name" value="DUF1326"/>
    <property type="match status" value="1"/>
</dbReference>
<comment type="caution">
    <text evidence="1">The sequence shown here is derived from an EMBL/GenBank/DDBJ whole genome shotgun (WGS) entry which is preliminary data.</text>
</comment>
<gene>
    <name evidence="1" type="ORF">FHX44_116079</name>
</gene>
<dbReference type="InterPro" id="IPR009758">
    <property type="entry name" value="DUF1326"/>
</dbReference>
<accession>A0A561SZ77</accession>
<sequence length="213" mass="22393">MTAETVAAQTAATYDVEGRLLEVCTCNTLCPCWVGEDPDGDGTCDSVLGWYVDRGTVQGVDVSDRCLCVSTHIPGNVLAGNWKVAVLVDDRCSEEQQAALLNVFTGQLGGAVADLAALIGEVVAVERVPITFDVVEGKGYLRIGDVAEARLVQFVGATGNPTTLHDSAFSTIPGAPAYVGKAESFRRDGSRHGLPDVAVTGQNAIQGMFRFTV</sequence>
<organism evidence="1 2">
    <name type="scientific">Pseudonocardia hierapolitana</name>
    <dbReference type="NCBI Taxonomy" id="1128676"/>
    <lineage>
        <taxon>Bacteria</taxon>
        <taxon>Bacillati</taxon>
        <taxon>Actinomycetota</taxon>
        <taxon>Actinomycetes</taxon>
        <taxon>Pseudonocardiales</taxon>
        <taxon>Pseudonocardiaceae</taxon>
        <taxon>Pseudonocardia</taxon>
    </lineage>
</organism>
<name>A0A561SZ77_9PSEU</name>
<dbReference type="RefSeq" id="WP_147258868.1">
    <property type="nucleotide sequence ID" value="NZ_VIWU01000001.1"/>
</dbReference>
<protein>
    <recommendedName>
        <fullName evidence="3">DUF1326 domain-containing protein</fullName>
    </recommendedName>
</protein>
<proteinExistence type="predicted"/>
<dbReference type="OrthoDB" id="9802256at2"/>
<keyword evidence="2" id="KW-1185">Reference proteome</keyword>
<evidence type="ECO:0008006" key="3">
    <source>
        <dbReference type="Google" id="ProtNLM"/>
    </source>
</evidence>
<dbReference type="EMBL" id="VIWU01000001">
    <property type="protein sequence ID" value="TWF80141.1"/>
    <property type="molecule type" value="Genomic_DNA"/>
</dbReference>
<dbReference type="Proteomes" id="UP000321261">
    <property type="component" value="Unassembled WGS sequence"/>
</dbReference>
<dbReference type="AlphaFoldDB" id="A0A561SZ77"/>
<reference evidence="1 2" key="1">
    <citation type="submission" date="2019-06" db="EMBL/GenBank/DDBJ databases">
        <title>Sequencing the genomes of 1000 actinobacteria strains.</title>
        <authorList>
            <person name="Klenk H.-P."/>
        </authorList>
    </citation>
    <scope>NUCLEOTIDE SEQUENCE [LARGE SCALE GENOMIC DNA]</scope>
    <source>
        <strain evidence="1 2">DSM 45671</strain>
    </source>
</reference>
<evidence type="ECO:0000313" key="2">
    <source>
        <dbReference type="Proteomes" id="UP000321261"/>
    </source>
</evidence>